<evidence type="ECO:0000256" key="1">
    <source>
        <dbReference type="SAM" id="Phobius"/>
    </source>
</evidence>
<comment type="caution">
    <text evidence="2">The sequence shown here is derived from an EMBL/GenBank/DDBJ whole genome shotgun (WGS) entry which is preliminary data.</text>
</comment>
<keyword evidence="3" id="KW-1185">Reference proteome</keyword>
<reference evidence="3" key="1">
    <citation type="journal article" date="2019" name="Int. J. Syst. Evol. Microbiol.">
        <title>The Global Catalogue of Microorganisms (GCM) 10K type strain sequencing project: providing services to taxonomists for standard genome sequencing and annotation.</title>
        <authorList>
            <consortium name="The Broad Institute Genomics Platform"/>
            <consortium name="The Broad Institute Genome Sequencing Center for Infectious Disease"/>
            <person name="Wu L."/>
            <person name="Ma J."/>
        </authorList>
    </citation>
    <scope>NUCLEOTIDE SEQUENCE [LARGE SCALE GENOMIC DNA]</scope>
    <source>
        <strain evidence="3">KCTC 52344</strain>
    </source>
</reference>
<keyword evidence="1" id="KW-0812">Transmembrane</keyword>
<feature type="transmembrane region" description="Helical" evidence="1">
    <location>
        <begin position="20"/>
        <end position="37"/>
    </location>
</feature>
<dbReference type="Proteomes" id="UP001597510">
    <property type="component" value="Unassembled WGS sequence"/>
</dbReference>
<keyword evidence="1" id="KW-0472">Membrane</keyword>
<gene>
    <name evidence="2" type="ORF">ACFSR2_03680</name>
</gene>
<proteinExistence type="predicted"/>
<evidence type="ECO:0000313" key="2">
    <source>
        <dbReference type="EMBL" id="MFD2519970.1"/>
    </source>
</evidence>
<name>A0ABW5J4U8_9BACT</name>
<sequence>MTTKDTGLQNLTFRIAGKKIQMKYIIIFILIITFISCKKNEINEKTPVCKLTKATAEDSPADSIVYKYNENNKLSELINYGYNCGIKWFFTYPKPNQLVITYQPGCPDIFQDFFPVVIDFNATGQIIEMKKNPSNGLTFSPSYSGDNIVSLLRKSQEHTSETRFEYVGNNVSKAYRVLAGNTTVVDYEGLKYDNMKTLYTKEYIAFRLYTSTFIFDGMFDYLSQNNVLSYNRYLGSGPPVDKVERTIEYNSNQYPTKIISKISSRYVSYSTTGNYLYSCQ</sequence>
<organism evidence="2 3">
    <name type="scientific">Emticicia soli</name>
    <dbReference type="NCBI Taxonomy" id="2027878"/>
    <lineage>
        <taxon>Bacteria</taxon>
        <taxon>Pseudomonadati</taxon>
        <taxon>Bacteroidota</taxon>
        <taxon>Cytophagia</taxon>
        <taxon>Cytophagales</taxon>
        <taxon>Leadbetterellaceae</taxon>
        <taxon>Emticicia</taxon>
    </lineage>
</organism>
<evidence type="ECO:0008006" key="4">
    <source>
        <dbReference type="Google" id="ProtNLM"/>
    </source>
</evidence>
<keyword evidence="1" id="KW-1133">Transmembrane helix</keyword>
<evidence type="ECO:0000313" key="3">
    <source>
        <dbReference type="Proteomes" id="UP001597510"/>
    </source>
</evidence>
<protein>
    <recommendedName>
        <fullName evidence="4">DUF4595 domain-containing protein</fullName>
    </recommendedName>
</protein>
<accession>A0ABW5J4U8</accession>
<dbReference type="RefSeq" id="WP_340235379.1">
    <property type="nucleotide sequence ID" value="NZ_JBBEWC010000004.1"/>
</dbReference>
<dbReference type="EMBL" id="JBHULC010000004">
    <property type="protein sequence ID" value="MFD2519970.1"/>
    <property type="molecule type" value="Genomic_DNA"/>
</dbReference>